<dbReference type="PANTHER" id="PTHR30487:SF0">
    <property type="entry name" value="PREPILIN LEADER PEPTIDASE_N-METHYLTRANSFERASE-RELATED"/>
    <property type="match status" value="1"/>
</dbReference>
<dbReference type="Proteomes" id="UP000317663">
    <property type="component" value="Unassembled WGS sequence"/>
</dbReference>
<dbReference type="PRINTS" id="PR00864">
    <property type="entry name" value="PREPILNPTASE"/>
</dbReference>
<keyword evidence="9" id="KW-0511">Multifunctional enzyme</keyword>
<dbReference type="GO" id="GO:0005886">
    <property type="term" value="C:plasma membrane"/>
    <property type="evidence" value="ECO:0007669"/>
    <property type="project" value="UniProtKB-SubCell"/>
</dbReference>
<keyword evidence="5 9" id="KW-0812">Transmembrane</keyword>
<evidence type="ECO:0000256" key="3">
    <source>
        <dbReference type="ARBA" id="ARBA00022475"/>
    </source>
</evidence>
<keyword evidence="9" id="KW-0808">Transferase</keyword>
<evidence type="ECO:0000256" key="5">
    <source>
        <dbReference type="ARBA" id="ARBA00022692"/>
    </source>
</evidence>
<keyword evidence="7 10" id="KW-0472">Membrane</keyword>
<evidence type="ECO:0000256" key="2">
    <source>
        <dbReference type="ARBA" id="ARBA00005801"/>
    </source>
</evidence>
<protein>
    <recommendedName>
        <fullName evidence="9">Prepilin leader peptidase/N-methyltransferase</fullName>
        <ecNumber evidence="9">2.1.1.-</ecNumber>
        <ecNumber evidence="9">3.4.23.43</ecNumber>
    </recommendedName>
</protein>
<evidence type="ECO:0000256" key="4">
    <source>
        <dbReference type="ARBA" id="ARBA00022519"/>
    </source>
</evidence>
<dbReference type="GO" id="GO:0004190">
    <property type="term" value="F:aspartic-type endopeptidase activity"/>
    <property type="evidence" value="ECO:0007669"/>
    <property type="project" value="UniProtKB-EC"/>
</dbReference>
<dbReference type="EMBL" id="RCZD01000025">
    <property type="protein sequence ID" value="TPG52523.1"/>
    <property type="molecule type" value="Genomic_DNA"/>
</dbReference>
<dbReference type="GO" id="GO:0008168">
    <property type="term" value="F:methyltransferase activity"/>
    <property type="evidence" value="ECO:0007669"/>
    <property type="project" value="UniProtKB-KW"/>
</dbReference>
<evidence type="ECO:0000256" key="1">
    <source>
        <dbReference type="ARBA" id="ARBA00004429"/>
    </source>
</evidence>
<feature type="transmembrane region" description="Helical" evidence="10">
    <location>
        <begin position="159"/>
        <end position="187"/>
    </location>
</feature>
<dbReference type="EC" id="3.4.23.43" evidence="9"/>
<comment type="catalytic activity">
    <reaction evidence="9">
        <text>Typically cleaves a -Gly-|-Phe- bond to release an N-terminal, basic peptide of 5-8 residues from type IV prepilin, and then N-methylates the new N-terminal amino group, the methyl donor being S-adenosyl-L-methionine.</text>
        <dbReference type="EC" id="3.4.23.43"/>
    </reaction>
</comment>
<dbReference type="Gene3D" id="1.20.120.1220">
    <property type="match status" value="1"/>
</dbReference>
<organism evidence="13 14">
    <name type="scientific">Ewingella americana</name>
    <dbReference type="NCBI Taxonomy" id="41202"/>
    <lineage>
        <taxon>Bacteria</taxon>
        <taxon>Pseudomonadati</taxon>
        <taxon>Pseudomonadota</taxon>
        <taxon>Gammaproteobacteria</taxon>
        <taxon>Enterobacterales</taxon>
        <taxon>Yersiniaceae</taxon>
        <taxon>Ewingella</taxon>
    </lineage>
</organism>
<dbReference type="EC" id="2.1.1.-" evidence="9"/>
<feature type="domain" description="Prepilin type IV endopeptidase peptidase" evidence="11">
    <location>
        <begin position="182"/>
        <end position="290"/>
    </location>
</feature>
<comment type="subcellular location">
    <subcellularLocation>
        <location evidence="1">Cell inner membrane</location>
        <topology evidence="1">Multi-pass membrane protein</topology>
    </subcellularLocation>
    <subcellularLocation>
        <location evidence="9">Cell membrane</location>
        <topology evidence="9">Multi-pass membrane protein</topology>
    </subcellularLocation>
</comment>
<dbReference type="InterPro" id="IPR014032">
    <property type="entry name" value="Peptidase_A24A_bac"/>
</dbReference>
<dbReference type="InterPro" id="IPR010627">
    <property type="entry name" value="Prepilin_pept_A24_N"/>
</dbReference>
<keyword evidence="9" id="KW-0489">Methyltransferase</keyword>
<comment type="caution">
    <text evidence="13">The sequence shown here is derived from an EMBL/GenBank/DDBJ whole genome shotgun (WGS) entry which is preliminary data.</text>
</comment>
<evidence type="ECO:0000313" key="13">
    <source>
        <dbReference type="EMBL" id="TPG52523.1"/>
    </source>
</evidence>
<evidence type="ECO:0000259" key="12">
    <source>
        <dbReference type="Pfam" id="PF06750"/>
    </source>
</evidence>
<comment type="similarity">
    <text evidence="2 8">Belongs to the peptidase A24 family.</text>
</comment>
<gene>
    <name evidence="13" type="ORF">EAH77_24910</name>
</gene>
<keyword evidence="3" id="KW-1003">Cell membrane</keyword>
<sequence>MRPLNPKYRNTSRIFDDKKPLDLSPTYLSGLHYHRLPTRQAGTPDLRPHLHGVAPLNYSSIVDFLSSPNVIYHNIVFAIGLTAGSFLNVVVYRLPLMLNRHRPEDRSQLNLCFPASHCTKCKHPLRFWQNVPLFSWLLLRGRCHYCHVKIPLAYPLSELACALLFLCMSLLFDAPFTLLSALILMWFLLALSLIDSSTYLLPDMLTLPLMWLGLLTHSVAGEVTLHDSLYGAVAGYLALWGLYWGYRILRDKEGMGYGDFKLLAALGAWVGWQSLPYLCILAALIGLSFTLVRVMVRKTTNEIPFGPCLALAGGVVYISQESNVFWLMFFSLTEV</sequence>
<proteinExistence type="inferred from homology"/>
<keyword evidence="9" id="KW-0378">Hydrolase</keyword>
<evidence type="ECO:0000256" key="6">
    <source>
        <dbReference type="ARBA" id="ARBA00022989"/>
    </source>
</evidence>
<feature type="transmembrane region" description="Helical" evidence="10">
    <location>
        <begin position="275"/>
        <end position="296"/>
    </location>
</feature>
<dbReference type="GO" id="GO:0006465">
    <property type="term" value="P:signal peptide processing"/>
    <property type="evidence" value="ECO:0007669"/>
    <property type="project" value="TreeGrafter"/>
</dbReference>
<dbReference type="OrthoDB" id="9789291at2"/>
<name>A0A502FU62_9GAMM</name>
<feature type="domain" description="Prepilin peptidase A24 N-terminal" evidence="12">
    <location>
        <begin position="79"/>
        <end position="170"/>
    </location>
</feature>
<feature type="transmembrane region" description="Helical" evidence="10">
    <location>
        <begin position="199"/>
        <end position="216"/>
    </location>
</feature>
<reference evidence="13 14" key="1">
    <citation type="journal article" date="2019" name="Environ. Microbiol.">
        <title>Species interactions and distinct microbial communities in high Arctic permafrost affected cryosols are associated with the CH4 and CO2 gas fluxes.</title>
        <authorList>
            <person name="Altshuler I."/>
            <person name="Hamel J."/>
            <person name="Turney S."/>
            <person name="Magnuson E."/>
            <person name="Levesque R."/>
            <person name="Greer C."/>
            <person name="Whyte L.G."/>
        </authorList>
    </citation>
    <scope>NUCLEOTIDE SEQUENCE [LARGE SCALE GENOMIC DNA]</scope>
    <source>
        <strain evidence="13 14">E4</strain>
    </source>
</reference>
<feature type="transmembrane region" description="Helical" evidence="10">
    <location>
        <begin position="71"/>
        <end position="92"/>
    </location>
</feature>
<evidence type="ECO:0000256" key="9">
    <source>
        <dbReference type="RuleBase" id="RU003794"/>
    </source>
</evidence>
<evidence type="ECO:0000259" key="11">
    <source>
        <dbReference type="Pfam" id="PF01478"/>
    </source>
</evidence>
<accession>A0A502FU62</accession>
<keyword evidence="4" id="KW-0997">Cell inner membrane</keyword>
<dbReference type="InterPro" id="IPR050882">
    <property type="entry name" value="Prepilin_peptidase/N-MTase"/>
</dbReference>
<dbReference type="PANTHER" id="PTHR30487">
    <property type="entry name" value="TYPE 4 PREPILIN-LIKE PROTEINS LEADER PEPTIDE-PROCESSING ENZYME"/>
    <property type="match status" value="1"/>
</dbReference>
<keyword evidence="9" id="KW-0645">Protease</keyword>
<dbReference type="AlphaFoldDB" id="A0A502FU62"/>
<evidence type="ECO:0000256" key="10">
    <source>
        <dbReference type="SAM" id="Phobius"/>
    </source>
</evidence>
<comment type="function">
    <text evidence="9">Plays an essential role in type IV pili and type II pseudopili formation by proteolytically removing the leader sequence from substrate proteins and subsequently monomethylating the alpha-amino group of the newly exposed N-terminal phenylalanine.</text>
</comment>
<dbReference type="InterPro" id="IPR000045">
    <property type="entry name" value="Prepilin_IV_endopep_pep"/>
</dbReference>
<dbReference type="Pfam" id="PF06750">
    <property type="entry name" value="A24_N_bact"/>
    <property type="match status" value="1"/>
</dbReference>
<evidence type="ECO:0000256" key="7">
    <source>
        <dbReference type="ARBA" id="ARBA00023136"/>
    </source>
</evidence>
<dbReference type="GO" id="GO:0032259">
    <property type="term" value="P:methylation"/>
    <property type="evidence" value="ECO:0007669"/>
    <property type="project" value="UniProtKB-KW"/>
</dbReference>
<keyword evidence="6 10" id="KW-1133">Transmembrane helix</keyword>
<dbReference type="Pfam" id="PF01478">
    <property type="entry name" value="Peptidase_A24"/>
    <property type="match status" value="1"/>
</dbReference>
<feature type="transmembrane region" description="Helical" evidence="10">
    <location>
        <begin position="228"/>
        <end position="246"/>
    </location>
</feature>
<evidence type="ECO:0000313" key="14">
    <source>
        <dbReference type="Proteomes" id="UP000317663"/>
    </source>
</evidence>
<keyword evidence="14" id="KW-1185">Reference proteome</keyword>
<evidence type="ECO:0000256" key="8">
    <source>
        <dbReference type="RuleBase" id="RU003793"/>
    </source>
</evidence>